<evidence type="ECO:0008006" key="6">
    <source>
        <dbReference type="Google" id="ProtNLM"/>
    </source>
</evidence>
<dbReference type="Pfam" id="PF12796">
    <property type="entry name" value="Ank_2"/>
    <property type="match status" value="4"/>
</dbReference>
<dbReference type="Proteomes" id="UP000826195">
    <property type="component" value="Unassembled WGS sequence"/>
</dbReference>
<dbReference type="PRINTS" id="PR01415">
    <property type="entry name" value="ANKYRIN"/>
</dbReference>
<feature type="repeat" description="ANK" evidence="3">
    <location>
        <begin position="36"/>
        <end position="68"/>
    </location>
</feature>
<organism evidence="4 5">
    <name type="scientific">Cotesia glomerata</name>
    <name type="common">Lepidopteran parasitic wasp</name>
    <name type="synonym">Apanteles glomeratus</name>
    <dbReference type="NCBI Taxonomy" id="32391"/>
    <lineage>
        <taxon>Eukaryota</taxon>
        <taxon>Metazoa</taxon>
        <taxon>Ecdysozoa</taxon>
        <taxon>Arthropoda</taxon>
        <taxon>Hexapoda</taxon>
        <taxon>Insecta</taxon>
        <taxon>Pterygota</taxon>
        <taxon>Neoptera</taxon>
        <taxon>Endopterygota</taxon>
        <taxon>Hymenoptera</taxon>
        <taxon>Apocrita</taxon>
        <taxon>Ichneumonoidea</taxon>
        <taxon>Braconidae</taxon>
        <taxon>Microgastrinae</taxon>
        <taxon>Cotesia</taxon>
    </lineage>
</organism>
<dbReference type="SUPFAM" id="SSF48403">
    <property type="entry name" value="Ankyrin repeat"/>
    <property type="match status" value="1"/>
</dbReference>
<feature type="repeat" description="ANK" evidence="3">
    <location>
        <begin position="447"/>
        <end position="479"/>
    </location>
</feature>
<reference evidence="4 5" key="1">
    <citation type="journal article" date="2021" name="J. Hered.">
        <title>A chromosome-level genome assembly of the parasitoid wasp, Cotesia glomerata (Hymenoptera: Braconidae).</title>
        <authorList>
            <person name="Pinto B.J."/>
            <person name="Weis J.J."/>
            <person name="Gamble T."/>
            <person name="Ode P.J."/>
            <person name="Paul R."/>
            <person name="Zaspel J.M."/>
        </authorList>
    </citation>
    <scope>NUCLEOTIDE SEQUENCE [LARGE SCALE GENOMIC DNA]</scope>
    <source>
        <strain evidence="4">CgM1</strain>
    </source>
</reference>
<accession>A0AAV7IUK1</accession>
<proteinExistence type="predicted"/>
<gene>
    <name evidence="4" type="ORF">KQX54_004397</name>
</gene>
<dbReference type="AlphaFoldDB" id="A0AAV7IUK1"/>
<feature type="repeat" description="ANK" evidence="3">
    <location>
        <begin position="363"/>
        <end position="395"/>
    </location>
</feature>
<feature type="repeat" description="ANK" evidence="3">
    <location>
        <begin position="232"/>
        <end position="264"/>
    </location>
</feature>
<dbReference type="PANTHER" id="PTHR24198:SF165">
    <property type="entry name" value="ANKYRIN REPEAT-CONTAINING PROTEIN-RELATED"/>
    <property type="match status" value="1"/>
</dbReference>
<feature type="repeat" description="ANK" evidence="3">
    <location>
        <begin position="199"/>
        <end position="231"/>
    </location>
</feature>
<dbReference type="InterPro" id="IPR002110">
    <property type="entry name" value="Ankyrin_rpt"/>
</dbReference>
<protein>
    <recommendedName>
        <fullName evidence="6">Ankyrin repeat protein</fullName>
    </recommendedName>
</protein>
<keyword evidence="2 3" id="KW-0040">ANK repeat</keyword>
<keyword evidence="1" id="KW-0677">Repeat</keyword>
<feature type="repeat" description="ANK" evidence="3">
    <location>
        <begin position="396"/>
        <end position="429"/>
    </location>
</feature>
<feature type="repeat" description="ANK" evidence="3">
    <location>
        <begin position="69"/>
        <end position="101"/>
    </location>
</feature>
<evidence type="ECO:0000256" key="1">
    <source>
        <dbReference type="ARBA" id="ARBA00022737"/>
    </source>
</evidence>
<sequence>MFCRYKFCPNKRGLIELLINNGAEINGALQTVGILEGYTALHIASGDNDEKLVRYLISRGADVNFSAPDGGQPIHAAVYFQNINIVTILLENGADVNAKYSEKLYKKYLVGEKLFNDCYEEVNLLIHGIIKKNYGLVKLLIENGADLRECQKTVLLHAIESNSQEIVQLIINNISSLCKKKGIKLSEFINATYPSGKYSGYMCLHLACKNENPFSVSHLIQNGGNVNAIAEDGVQPIHLAILYPNEEIIKILLDNNAHIDALFKTHYYQNFSKLSEWVHSNDITLITHSIISGSINVVKLLLEYDVIPKTSFRFIKNIIFYASASNNLEIMVLILENLGKIFGKMSERFKSFVNNKYSQGCYSGYTPLHMACRNKNLSCVEFLIQNGADVFAEASDGAQPIHVALIVTKNEEIIKLLLEKGANVNAKFQLKFLKKYINNPTLLDFNSNFTLLNYAIFVRDTELFELLLDYEANVDIKNNLNKTLLMYAVENNLTIVVQLLLDNFGHGKNINARDNSGRTALNYVLDSKRMKNIRFSMRDLLFHYTEKGNIARMLLNAGANVFAMINNDPKTLIANRAAYKACPQVLNVVLINQLTSQRDISSPLSYADREVDYQNDFDNSYGHLKRDIVKAQIYTVTQHCLRYIIRRQGIGYEVANKDAVLMKLYLRIPSQRSLKRFIQETKATVRNTVNRLKAKFIAGTHLSYFDILDKNVQSLARYARKNEIVAELAADNYRNELRFYYAAFKYKWSQAFLRRRLLDKCDQRISEIVKLTLLPYDVMLVVFEYIENNEDLKNFMVAAVNPDD</sequence>
<dbReference type="Gene3D" id="1.25.40.20">
    <property type="entry name" value="Ankyrin repeat-containing domain"/>
    <property type="match status" value="5"/>
</dbReference>
<dbReference type="SMART" id="SM00248">
    <property type="entry name" value="ANK"/>
    <property type="match status" value="13"/>
</dbReference>
<dbReference type="PROSITE" id="PS50297">
    <property type="entry name" value="ANK_REP_REGION"/>
    <property type="match status" value="5"/>
</dbReference>
<dbReference type="PROSITE" id="PS50088">
    <property type="entry name" value="ANK_REPEAT"/>
    <property type="match status" value="7"/>
</dbReference>
<evidence type="ECO:0000313" key="4">
    <source>
        <dbReference type="EMBL" id="KAH0560417.1"/>
    </source>
</evidence>
<evidence type="ECO:0000313" key="5">
    <source>
        <dbReference type="Proteomes" id="UP000826195"/>
    </source>
</evidence>
<comment type="caution">
    <text evidence="4">The sequence shown here is derived from an EMBL/GenBank/DDBJ whole genome shotgun (WGS) entry which is preliminary data.</text>
</comment>
<dbReference type="PANTHER" id="PTHR24198">
    <property type="entry name" value="ANKYRIN REPEAT AND PROTEIN KINASE DOMAIN-CONTAINING PROTEIN"/>
    <property type="match status" value="1"/>
</dbReference>
<dbReference type="InterPro" id="IPR036770">
    <property type="entry name" value="Ankyrin_rpt-contain_sf"/>
</dbReference>
<evidence type="ECO:0000256" key="2">
    <source>
        <dbReference type="ARBA" id="ARBA00023043"/>
    </source>
</evidence>
<name>A0AAV7IUK1_COTGL</name>
<keyword evidence="5" id="KW-1185">Reference proteome</keyword>
<dbReference type="EMBL" id="JAHXZJ010000374">
    <property type="protein sequence ID" value="KAH0560417.1"/>
    <property type="molecule type" value="Genomic_DNA"/>
</dbReference>
<evidence type="ECO:0000256" key="3">
    <source>
        <dbReference type="PROSITE-ProRule" id="PRU00023"/>
    </source>
</evidence>